<dbReference type="GO" id="GO:0033554">
    <property type="term" value="P:cellular response to stress"/>
    <property type="evidence" value="ECO:0007669"/>
    <property type="project" value="TreeGrafter"/>
</dbReference>
<evidence type="ECO:0000259" key="2">
    <source>
        <dbReference type="PROSITE" id="PS50254"/>
    </source>
</evidence>
<feature type="compositionally biased region" description="Basic and acidic residues" evidence="1">
    <location>
        <begin position="412"/>
        <end position="424"/>
    </location>
</feature>
<dbReference type="Gene3D" id="2.60.40.340">
    <property type="entry name" value="Rel homology domain (RHD), DNA-binding domain"/>
    <property type="match status" value="1"/>
</dbReference>
<dbReference type="InterPro" id="IPR030492">
    <property type="entry name" value="RHD_CS"/>
</dbReference>
<dbReference type="InterPro" id="IPR032397">
    <property type="entry name" value="RHD_dimer"/>
</dbReference>
<dbReference type="PANTHER" id="PTHR24169:SF25">
    <property type="entry name" value="DORSAL-RELATED IMMUNITY FACTOR DIF-RELATED"/>
    <property type="match status" value="1"/>
</dbReference>
<dbReference type="GO" id="GO:0034097">
    <property type="term" value="P:response to cytokine"/>
    <property type="evidence" value="ECO:0007669"/>
    <property type="project" value="TreeGrafter"/>
</dbReference>
<dbReference type="Pfam" id="PF00554">
    <property type="entry name" value="RHD_DNA_bind"/>
    <property type="match status" value="1"/>
</dbReference>
<dbReference type="InterPro" id="IPR008967">
    <property type="entry name" value="p53-like_TF_DNA-bd_sf"/>
</dbReference>
<dbReference type="GO" id="GO:0000981">
    <property type="term" value="F:DNA-binding transcription factor activity, RNA polymerase II-specific"/>
    <property type="evidence" value="ECO:0007669"/>
    <property type="project" value="TreeGrafter"/>
</dbReference>
<dbReference type="GO" id="GO:0007249">
    <property type="term" value="P:canonical NF-kappaB signal transduction"/>
    <property type="evidence" value="ECO:0007669"/>
    <property type="project" value="TreeGrafter"/>
</dbReference>
<dbReference type="InterPro" id="IPR011539">
    <property type="entry name" value="RHD_DNA_bind_dom"/>
</dbReference>
<dbReference type="GO" id="GO:0045087">
    <property type="term" value="P:innate immune response"/>
    <property type="evidence" value="ECO:0007669"/>
    <property type="project" value="TreeGrafter"/>
</dbReference>
<dbReference type="PROSITE" id="PS50254">
    <property type="entry name" value="REL_2"/>
    <property type="match status" value="1"/>
</dbReference>
<evidence type="ECO:0000256" key="1">
    <source>
        <dbReference type="SAM" id="MobiDB-lite"/>
    </source>
</evidence>
<feature type="region of interest" description="Disordered" evidence="1">
    <location>
        <begin position="562"/>
        <end position="586"/>
    </location>
</feature>
<dbReference type="GO" id="GO:0045944">
    <property type="term" value="P:positive regulation of transcription by RNA polymerase II"/>
    <property type="evidence" value="ECO:0007669"/>
    <property type="project" value="TreeGrafter"/>
</dbReference>
<accession>A0A0S0GBS7</accession>
<dbReference type="SUPFAM" id="SSF81296">
    <property type="entry name" value="E set domains"/>
    <property type="match status" value="1"/>
</dbReference>
<sequence length="586" mass="65067">MKMADFANLDNIVQLGGATNEENNILGNIITEFNIDYIAEDQIQVTPNIVNPSRVECPDDNIVFDLIEDKLNAATEPTAEGEAIMAGLTGFGAAKMTNAQQSMGLPRENLLKNQQIYVKITEQPASNKLRFRYECEGRSAGALQGARSSSENKTFPSIEIVGYQGPAVVVVSCVEESPPHRTHPHNLVGKHCKKGVCSVEVNQVDMTCVFQNLGIQCVKRKDAPDSLTQRQEIRVDPYKQGFKHKTAAINLNAIRLCFQVFLKVEPNLVPLEPVVSEVIRDKKAHSDLAILNYSDNWSPVQGGKKILLFCEKVSKDDIEVHFSYQDQNSKTQVIKGHFTPNDVHKQYGISFVTPPFTDQKISQEVLTSMYLFKPSEQAQSDAIDFYFRPLSTNFDNGAPPPKAAQKRTKVKNHNDDEPSSRMKEIQPKYRASGGGVVIDKNEVKQEDEQPLMVDRILGLAAAQAAVAGQFAHPSNSFNNVNLNIADNDPYLKNLIQSGMPSNQQQHAPLQPAFSSDQLPENMSDLPNQINPDFLQEIDNMSSELRSMGIDDGKAINVSQGTLETPDISMEQSRNNSSFKMNNLNKF</sequence>
<dbReference type="PRINTS" id="PR00057">
    <property type="entry name" value="NFKBTNSCPFCT"/>
</dbReference>
<dbReference type="GO" id="GO:0005737">
    <property type="term" value="C:cytoplasm"/>
    <property type="evidence" value="ECO:0007669"/>
    <property type="project" value="InterPro"/>
</dbReference>
<dbReference type="InterPro" id="IPR014756">
    <property type="entry name" value="Ig_E-set"/>
</dbReference>
<dbReference type="GO" id="GO:0038061">
    <property type="term" value="P:non-canonical NF-kappaB signal transduction"/>
    <property type="evidence" value="ECO:0007669"/>
    <property type="project" value="TreeGrafter"/>
</dbReference>
<name>A0A0S0GBS7_PARNA</name>
<feature type="region of interest" description="Disordered" evidence="1">
    <location>
        <begin position="394"/>
        <end position="424"/>
    </location>
</feature>
<organism evidence="3">
    <name type="scientific">Paracyclopina nana</name>
    <name type="common">Marine copepod</name>
    <dbReference type="NCBI Taxonomy" id="565004"/>
    <lineage>
        <taxon>Eukaryota</taxon>
        <taxon>Metazoa</taxon>
        <taxon>Ecdysozoa</taxon>
        <taxon>Arthropoda</taxon>
        <taxon>Crustacea</taxon>
        <taxon>Multicrustacea</taxon>
        <taxon>Hexanauplia</taxon>
        <taxon>Copepoda</taxon>
        <taxon>Cyclopoida</taxon>
        <taxon>Cyclopettidae</taxon>
        <taxon>Paracyclopina</taxon>
    </lineage>
</organism>
<dbReference type="InterPro" id="IPR037059">
    <property type="entry name" value="RHD_DNA_bind_dom_sf"/>
</dbReference>
<dbReference type="InterPro" id="IPR013783">
    <property type="entry name" value="Ig-like_fold"/>
</dbReference>
<dbReference type="InterPro" id="IPR000451">
    <property type="entry name" value="NFkB/Dor"/>
</dbReference>
<dbReference type="GO" id="GO:0000978">
    <property type="term" value="F:RNA polymerase II cis-regulatory region sequence-specific DNA binding"/>
    <property type="evidence" value="ECO:0007669"/>
    <property type="project" value="TreeGrafter"/>
</dbReference>
<dbReference type="PROSITE" id="PS01204">
    <property type="entry name" value="REL_1"/>
    <property type="match status" value="1"/>
</dbReference>
<dbReference type="EMBL" id="KP258207">
    <property type="protein sequence ID" value="ALF84899.1"/>
    <property type="molecule type" value="mRNA"/>
</dbReference>
<dbReference type="SUPFAM" id="SSF49417">
    <property type="entry name" value="p53-like transcription factors"/>
    <property type="match status" value="1"/>
</dbReference>
<evidence type="ECO:0000313" key="3">
    <source>
        <dbReference type="EMBL" id="ALF84899.1"/>
    </source>
</evidence>
<proteinExistence type="evidence at transcript level"/>
<feature type="compositionally biased region" description="Polar residues" evidence="1">
    <location>
        <begin position="569"/>
        <end position="586"/>
    </location>
</feature>
<dbReference type="AlphaFoldDB" id="A0A0S0GBS7"/>
<dbReference type="Gene3D" id="2.60.40.10">
    <property type="entry name" value="Immunoglobulins"/>
    <property type="match status" value="1"/>
</dbReference>
<protein>
    <submittedName>
        <fullName evidence="3">Dorsal-like protein</fullName>
    </submittedName>
</protein>
<reference evidence="3" key="1">
    <citation type="submission" date="2014-12" db="EMBL/GenBank/DDBJ databases">
        <title>Paracyclopina nana immune-related genes.</title>
        <authorList>
            <person name="Rhee J.-S."/>
            <person name="Kim B.-M."/>
            <person name="Jeong C.-B."/>
            <person name="Lee J.-S."/>
        </authorList>
    </citation>
    <scope>NUCLEOTIDE SEQUENCE</scope>
</reference>
<feature type="domain" description="RHD" evidence="2">
    <location>
        <begin position="113"/>
        <end position="286"/>
    </location>
</feature>
<dbReference type="Pfam" id="PF16179">
    <property type="entry name" value="RHD_dimer"/>
    <property type="match status" value="1"/>
</dbReference>
<dbReference type="PANTHER" id="PTHR24169">
    <property type="entry name" value="NUCLEAR FACTOR NF-KAPPA-B PROTEIN"/>
    <property type="match status" value="1"/>
</dbReference>
<dbReference type="GO" id="GO:0005634">
    <property type="term" value="C:nucleus"/>
    <property type="evidence" value="ECO:0007669"/>
    <property type="project" value="TreeGrafter"/>
</dbReference>